<feature type="region of interest" description="Disordered" evidence="1">
    <location>
        <begin position="56"/>
        <end position="78"/>
    </location>
</feature>
<protein>
    <recommendedName>
        <fullName evidence="5">Secreted protein</fullName>
    </recommendedName>
</protein>
<dbReference type="KEGG" id="cmd:B841_12570"/>
<proteinExistence type="predicted"/>
<dbReference type="Proteomes" id="UP000015388">
    <property type="component" value="Chromosome"/>
</dbReference>
<evidence type="ECO:0000256" key="2">
    <source>
        <dbReference type="SAM" id="SignalP"/>
    </source>
</evidence>
<evidence type="ECO:0000313" key="3">
    <source>
        <dbReference type="EMBL" id="AGS35984.1"/>
    </source>
</evidence>
<feature type="signal peptide" evidence="2">
    <location>
        <begin position="1"/>
        <end position="21"/>
    </location>
</feature>
<gene>
    <name evidence="3" type="ORF">B841_12570</name>
</gene>
<name>S5SXN5_9CORY</name>
<dbReference type="AlphaFoldDB" id="S5SXN5"/>
<dbReference type="OrthoDB" id="4426508at2"/>
<dbReference type="PATRIC" id="fig|1224163.3.peg.2539"/>
<accession>S5SXN5</accession>
<feature type="compositionally biased region" description="Polar residues" evidence="1">
    <location>
        <begin position="62"/>
        <end position="73"/>
    </location>
</feature>
<evidence type="ECO:0000313" key="4">
    <source>
        <dbReference type="Proteomes" id="UP000015388"/>
    </source>
</evidence>
<dbReference type="HOGENOM" id="CLU_1458998_0_0_11"/>
<dbReference type="RefSeq" id="WP_020936565.1">
    <property type="nucleotide sequence ID" value="NC_021915.1"/>
</dbReference>
<organism evidence="3 4">
    <name type="scientific">Corynebacterium maris DSM 45190</name>
    <dbReference type="NCBI Taxonomy" id="1224163"/>
    <lineage>
        <taxon>Bacteria</taxon>
        <taxon>Bacillati</taxon>
        <taxon>Actinomycetota</taxon>
        <taxon>Actinomycetes</taxon>
        <taxon>Mycobacteriales</taxon>
        <taxon>Corynebacteriaceae</taxon>
        <taxon>Corynebacterium</taxon>
    </lineage>
</organism>
<dbReference type="STRING" id="1224163.B841_12570"/>
<reference evidence="3 4" key="1">
    <citation type="submission" date="2012-11" db="EMBL/GenBank/DDBJ databases">
        <title>The complete genome sequence of Corynebacterium maris Coryn-1 (=DSM 45190).</title>
        <authorList>
            <person name="Schaffert L."/>
            <person name="Albersmeier A."/>
            <person name="Kalinowski J."/>
            <person name="Ruckert C."/>
        </authorList>
    </citation>
    <scope>NUCLEOTIDE SEQUENCE [LARGE SCALE GENOMIC DNA]</scope>
    <source>
        <strain evidence="4">Coryn-1</strain>
    </source>
</reference>
<sequence length="174" mass="18485">MIRPTLAIVAVSAACALVACGEQETQATGEAPDTTAAVGPSTSTVVSTSVVTVTENAPAENTEPTVSDPTTTAAPAGPSVEERCELGRLTSDIDTPELDVVSYCDGEWAKIGKNQTDWIVRIHWDGSRWVQPEFDGEKRMGMTQGCYLRESFADIGLPPAELTTPYCEAGDVIY</sequence>
<evidence type="ECO:0008006" key="5">
    <source>
        <dbReference type="Google" id="ProtNLM"/>
    </source>
</evidence>
<keyword evidence="4" id="KW-1185">Reference proteome</keyword>
<keyword evidence="2" id="KW-0732">Signal</keyword>
<evidence type="ECO:0000256" key="1">
    <source>
        <dbReference type="SAM" id="MobiDB-lite"/>
    </source>
</evidence>
<dbReference type="PROSITE" id="PS51257">
    <property type="entry name" value="PROKAR_LIPOPROTEIN"/>
    <property type="match status" value="1"/>
</dbReference>
<feature type="chain" id="PRO_5039287188" description="Secreted protein" evidence="2">
    <location>
        <begin position="22"/>
        <end position="174"/>
    </location>
</feature>
<dbReference type="EMBL" id="CP003924">
    <property type="protein sequence ID" value="AGS35984.1"/>
    <property type="molecule type" value="Genomic_DNA"/>
</dbReference>